<dbReference type="EMBL" id="BMNK01000002">
    <property type="protein sequence ID" value="GGP03520.1"/>
    <property type="molecule type" value="Genomic_DNA"/>
</dbReference>
<keyword evidence="2" id="KW-1133">Transmembrane helix</keyword>
<keyword evidence="2" id="KW-0472">Membrane</keyword>
<proteinExistence type="predicted"/>
<evidence type="ECO:0000256" key="1">
    <source>
        <dbReference type="SAM" id="MobiDB-lite"/>
    </source>
</evidence>
<feature type="transmembrane region" description="Helical" evidence="2">
    <location>
        <begin position="268"/>
        <end position="291"/>
    </location>
</feature>
<keyword evidence="2" id="KW-0812">Transmembrane</keyword>
<feature type="transmembrane region" description="Helical" evidence="2">
    <location>
        <begin position="109"/>
        <end position="127"/>
    </location>
</feature>
<evidence type="ECO:0000256" key="2">
    <source>
        <dbReference type="SAM" id="Phobius"/>
    </source>
</evidence>
<feature type="region of interest" description="Disordered" evidence="1">
    <location>
        <begin position="1"/>
        <end position="20"/>
    </location>
</feature>
<dbReference type="RefSeq" id="WP_189137736.1">
    <property type="nucleotide sequence ID" value="NZ_BMNK01000002.1"/>
</dbReference>
<feature type="transmembrane region" description="Helical" evidence="2">
    <location>
        <begin position="303"/>
        <end position="325"/>
    </location>
</feature>
<sequence length="383" mass="39524">MDITAPSARTDGTARTTSKGLPSAGALLSGTLLSLTGLVWDIQWHYDVGPDTFFTLPHLLLYAGSAVAGVTSLVVVLAATAAERGGHPVDPVIGGHAVGVFGRTFTAPVGYLVSGVGAALFLIYGLWDQWWHGLYGFDAVLESPPHMGFLLSITLTMAGAVMVSSAARDQRWGAVTAVVGLAVLLGFSTATTSGLSALGGGVVDLPTIGLTFMSVLTVVMGARLFDRRGGAFSVAGVLAALQAFYWWFSPWATRVYADSIDLPMRDYVTGVPVMMPMCLLLAAGVVELLLARARRQDRSAVRYGLIAGGIGGFIVTATAPLQAALFLGAPPGTDSTAVDMTAGAILGLVVTVVGALAAGVAAGFLGVRFGDMLRRLAPAREGR</sequence>
<protein>
    <submittedName>
        <fullName evidence="3">Uncharacterized protein</fullName>
    </submittedName>
</protein>
<feature type="transmembrane region" description="Helical" evidence="2">
    <location>
        <begin position="205"/>
        <end position="222"/>
    </location>
</feature>
<name>A0A918A3A7_9ACTN</name>
<feature type="transmembrane region" description="Helical" evidence="2">
    <location>
        <begin position="147"/>
        <end position="167"/>
    </location>
</feature>
<feature type="transmembrane region" description="Helical" evidence="2">
    <location>
        <begin position="229"/>
        <end position="248"/>
    </location>
</feature>
<accession>A0A918A3A7</accession>
<organism evidence="3 4">
    <name type="scientific">Nonomuraea glycinis</name>
    <dbReference type="NCBI Taxonomy" id="2047744"/>
    <lineage>
        <taxon>Bacteria</taxon>
        <taxon>Bacillati</taxon>
        <taxon>Actinomycetota</taxon>
        <taxon>Actinomycetes</taxon>
        <taxon>Streptosporangiales</taxon>
        <taxon>Streptosporangiaceae</taxon>
        <taxon>Nonomuraea</taxon>
    </lineage>
</organism>
<evidence type="ECO:0000313" key="3">
    <source>
        <dbReference type="EMBL" id="GGP03520.1"/>
    </source>
</evidence>
<dbReference type="Proteomes" id="UP000660745">
    <property type="component" value="Unassembled WGS sequence"/>
</dbReference>
<gene>
    <name evidence="3" type="ORF">GCM10012278_15070</name>
</gene>
<feature type="transmembrane region" description="Helical" evidence="2">
    <location>
        <begin position="21"/>
        <end position="40"/>
    </location>
</feature>
<evidence type="ECO:0000313" key="4">
    <source>
        <dbReference type="Proteomes" id="UP000660745"/>
    </source>
</evidence>
<feature type="transmembrane region" description="Helical" evidence="2">
    <location>
        <begin position="345"/>
        <end position="367"/>
    </location>
</feature>
<feature type="transmembrane region" description="Helical" evidence="2">
    <location>
        <begin position="174"/>
        <end position="199"/>
    </location>
</feature>
<dbReference type="AlphaFoldDB" id="A0A918A3A7"/>
<reference evidence="3" key="2">
    <citation type="submission" date="2020-09" db="EMBL/GenBank/DDBJ databases">
        <authorList>
            <person name="Sun Q."/>
            <person name="Zhou Y."/>
        </authorList>
    </citation>
    <scope>NUCLEOTIDE SEQUENCE</scope>
    <source>
        <strain evidence="3">CGMCC 4.7430</strain>
    </source>
</reference>
<comment type="caution">
    <text evidence="3">The sequence shown here is derived from an EMBL/GenBank/DDBJ whole genome shotgun (WGS) entry which is preliminary data.</text>
</comment>
<reference evidence="3" key="1">
    <citation type="journal article" date="2014" name="Int. J. Syst. Evol. Microbiol.">
        <title>Complete genome sequence of Corynebacterium casei LMG S-19264T (=DSM 44701T), isolated from a smear-ripened cheese.</title>
        <authorList>
            <consortium name="US DOE Joint Genome Institute (JGI-PGF)"/>
            <person name="Walter F."/>
            <person name="Albersmeier A."/>
            <person name="Kalinowski J."/>
            <person name="Ruckert C."/>
        </authorList>
    </citation>
    <scope>NUCLEOTIDE SEQUENCE</scope>
    <source>
        <strain evidence="3">CGMCC 4.7430</strain>
    </source>
</reference>
<keyword evidence="4" id="KW-1185">Reference proteome</keyword>
<feature type="transmembrane region" description="Helical" evidence="2">
    <location>
        <begin position="60"/>
        <end position="79"/>
    </location>
</feature>